<dbReference type="NCBIfam" id="NF040941">
    <property type="entry name" value="GGGWT_bact"/>
    <property type="match status" value="1"/>
</dbReference>
<evidence type="ECO:0000256" key="8">
    <source>
        <dbReference type="ARBA" id="ARBA00023180"/>
    </source>
</evidence>
<evidence type="ECO:0000313" key="11">
    <source>
        <dbReference type="EMBL" id="VTJ54332.1"/>
    </source>
</evidence>
<evidence type="ECO:0000256" key="4">
    <source>
        <dbReference type="ARBA" id="ARBA00022729"/>
    </source>
</evidence>
<evidence type="ECO:0000313" key="12">
    <source>
        <dbReference type="Proteomes" id="UP000335636"/>
    </source>
</evidence>
<protein>
    <recommendedName>
        <fullName evidence="10">Fibrinogen C-terminal domain-containing protein</fullName>
    </recommendedName>
</protein>
<organism evidence="11 12">
    <name type="scientific">Marmota monax</name>
    <name type="common">Woodchuck</name>
    <dbReference type="NCBI Taxonomy" id="9995"/>
    <lineage>
        <taxon>Eukaryota</taxon>
        <taxon>Metazoa</taxon>
        <taxon>Chordata</taxon>
        <taxon>Craniata</taxon>
        <taxon>Vertebrata</taxon>
        <taxon>Euteleostomi</taxon>
        <taxon>Mammalia</taxon>
        <taxon>Eutheria</taxon>
        <taxon>Euarchontoglires</taxon>
        <taxon>Glires</taxon>
        <taxon>Rodentia</taxon>
        <taxon>Sciuromorpha</taxon>
        <taxon>Sciuridae</taxon>
        <taxon>Xerinae</taxon>
        <taxon>Marmotini</taxon>
        <taxon>Marmota</taxon>
    </lineage>
</organism>
<dbReference type="PANTHER" id="PTHR19143">
    <property type="entry name" value="FIBRINOGEN/TENASCIN/ANGIOPOEITIN"/>
    <property type="match status" value="1"/>
</dbReference>
<evidence type="ECO:0000256" key="2">
    <source>
        <dbReference type="ARBA" id="ARBA00022525"/>
    </source>
</evidence>
<comment type="caution">
    <text evidence="11">The sequence shown here is derived from an EMBL/GenBank/DDBJ whole genome shotgun (WGS) entry which is preliminary data.</text>
</comment>
<keyword evidence="4 9" id="KW-0732">Signal</keyword>
<evidence type="ECO:0000256" key="7">
    <source>
        <dbReference type="ARBA" id="ARBA00023157"/>
    </source>
</evidence>
<name>A0A5E4ACF1_MARMO</name>
<dbReference type="Gene3D" id="3.90.215.10">
    <property type="entry name" value="Gamma Fibrinogen, chain A, domain 1"/>
    <property type="match status" value="1"/>
</dbReference>
<dbReference type="AlphaFoldDB" id="A0A5E4ACF1"/>
<dbReference type="EMBL" id="CABDUW010000036">
    <property type="protein sequence ID" value="VTJ54332.1"/>
    <property type="molecule type" value="Genomic_DNA"/>
</dbReference>
<accession>A0A5E4ACF1</accession>
<evidence type="ECO:0000256" key="6">
    <source>
        <dbReference type="ARBA" id="ARBA00023119"/>
    </source>
</evidence>
<evidence type="ECO:0000256" key="3">
    <source>
        <dbReference type="ARBA" id="ARBA00022588"/>
    </source>
</evidence>
<dbReference type="PANTHER" id="PTHR19143:SF433">
    <property type="entry name" value="FICOLIN-2"/>
    <property type="match status" value="1"/>
</dbReference>
<keyword evidence="5" id="KW-0391">Immunity</keyword>
<dbReference type="FunFam" id="3.90.215.10:FF:000001">
    <property type="entry name" value="Tenascin isoform 1"/>
    <property type="match status" value="1"/>
</dbReference>
<dbReference type="InterPro" id="IPR050373">
    <property type="entry name" value="Fibrinogen_C-term_domain"/>
</dbReference>
<evidence type="ECO:0000256" key="9">
    <source>
        <dbReference type="SAM" id="SignalP"/>
    </source>
</evidence>
<dbReference type="SMART" id="SM00186">
    <property type="entry name" value="FBG"/>
    <property type="match status" value="1"/>
</dbReference>
<feature type="signal peptide" evidence="9">
    <location>
        <begin position="1"/>
        <end position="22"/>
    </location>
</feature>
<keyword evidence="2" id="KW-0964">Secreted</keyword>
<comment type="subcellular location">
    <subcellularLocation>
        <location evidence="1">Secreted</location>
    </subcellularLocation>
</comment>
<dbReference type="InterPro" id="IPR036056">
    <property type="entry name" value="Fibrinogen-like_C"/>
</dbReference>
<dbReference type="InterPro" id="IPR002181">
    <property type="entry name" value="Fibrinogen_a/b/g_C_dom"/>
</dbReference>
<reference evidence="11" key="1">
    <citation type="submission" date="2019-04" db="EMBL/GenBank/DDBJ databases">
        <authorList>
            <person name="Alioto T."/>
            <person name="Alioto T."/>
        </authorList>
    </citation>
    <scope>NUCLEOTIDE SEQUENCE [LARGE SCALE GENOMIC DNA]</scope>
</reference>
<evidence type="ECO:0000256" key="5">
    <source>
        <dbReference type="ARBA" id="ARBA00022859"/>
    </source>
</evidence>
<dbReference type="SUPFAM" id="SSF56496">
    <property type="entry name" value="Fibrinogen C-terminal domain-like"/>
    <property type="match status" value="1"/>
</dbReference>
<dbReference type="Proteomes" id="UP000335636">
    <property type="component" value="Unassembled WGS sequence"/>
</dbReference>
<keyword evidence="3" id="KW-0399">Innate immunity</keyword>
<keyword evidence="12" id="KW-1185">Reference proteome</keyword>
<dbReference type="GO" id="GO:0003823">
    <property type="term" value="F:antigen binding"/>
    <property type="evidence" value="ECO:0007669"/>
    <property type="project" value="TreeGrafter"/>
</dbReference>
<sequence>MAPGLTVLLVLLLYVKDPTVQAEDTCPEVKLVGLEGSDKLTILRGCPGLPGLSGPKGEAGAKGERGPRTCKELLTQGHFLSGWYTIYLSSCQPLTVLCDMHTDGGGWTVFQRRLDGSVDFYRDWAAYKQGFGSQLGESWLGNDNIQVLTAQGTSELRVDLVDFEGNRDFAKYSSFRVAGEAEKYKLTLGAFVGGSAGDSLTYHNNRFFSTKDQDNDISPFNCAEKYRGAWWHSQCHLSNLNGLYLKGHHETFANGVNWKTGKGYNYSYQMSEMKVRPT</sequence>
<keyword evidence="6" id="KW-0176">Collagen</keyword>
<dbReference type="GO" id="GO:0005102">
    <property type="term" value="F:signaling receptor binding"/>
    <property type="evidence" value="ECO:0007669"/>
    <property type="project" value="TreeGrafter"/>
</dbReference>
<dbReference type="GO" id="GO:0097367">
    <property type="term" value="F:carbohydrate derivative binding"/>
    <property type="evidence" value="ECO:0007669"/>
    <property type="project" value="TreeGrafter"/>
</dbReference>
<keyword evidence="7" id="KW-1015">Disulfide bond</keyword>
<dbReference type="Pfam" id="PF00147">
    <property type="entry name" value="Fibrinogen_C"/>
    <property type="match status" value="1"/>
</dbReference>
<dbReference type="GO" id="GO:0005615">
    <property type="term" value="C:extracellular space"/>
    <property type="evidence" value="ECO:0007669"/>
    <property type="project" value="TreeGrafter"/>
</dbReference>
<dbReference type="GO" id="GO:0005581">
    <property type="term" value="C:collagen trimer"/>
    <property type="evidence" value="ECO:0007669"/>
    <property type="project" value="UniProtKB-KW"/>
</dbReference>
<keyword evidence="8" id="KW-0325">Glycoprotein</keyword>
<dbReference type="CDD" id="cd00087">
    <property type="entry name" value="FReD"/>
    <property type="match status" value="1"/>
</dbReference>
<proteinExistence type="predicted"/>
<evidence type="ECO:0000256" key="1">
    <source>
        <dbReference type="ARBA" id="ARBA00004613"/>
    </source>
</evidence>
<feature type="domain" description="Fibrinogen C-terminal" evidence="10">
    <location>
        <begin position="61"/>
        <end position="278"/>
    </location>
</feature>
<evidence type="ECO:0000259" key="10">
    <source>
        <dbReference type="PROSITE" id="PS51406"/>
    </source>
</evidence>
<feature type="chain" id="PRO_5022904189" description="Fibrinogen C-terminal domain-containing protein" evidence="9">
    <location>
        <begin position="23"/>
        <end position="278"/>
    </location>
</feature>
<dbReference type="GO" id="GO:0001867">
    <property type="term" value="P:complement activation, lectin pathway"/>
    <property type="evidence" value="ECO:0007669"/>
    <property type="project" value="TreeGrafter"/>
</dbReference>
<gene>
    <name evidence="11" type="ORF">MONAX_5E032464</name>
</gene>
<dbReference type="InterPro" id="IPR014716">
    <property type="entry name" value="Fibrinogen_a/b/g_C_1"/>
</dbReference>
<dbReference type="PROSITE" id="PS51406">
    <property type="entry name" value="FIBRINOGEN_C_2"/>
    <property type="match status" value="1"/>
</dbReference>